<evidence type="ECO:0000256" key="1">
    <source>
        <dbReference type="ARBA" id="ARBA00004186"/>
    </source>
</evidence>
<keyword evidence="5" id="KW-0206">Cytoskeleton</keyword>
<dbReference type="AlphaFoldDB" id="A0A7I8WCZ2"/>
<sequence length="184" mass="21074">MKDERNIQELKRTAEIFRGVGQQTFQKREMELYELSMLSGALIPPHVFDHLNELLKRNFEPAVIAKVILLMCNSSRRVNPPKSKETLGDKYNSWQLTSKATEVKAQETRKTPLSDSYTTTRREDVRRAAKISHNKQAAKADSPVGLALAFKMRQTMEEKKEKQPQSIDLVGIRKNLASYPSEDI</sequence>
<name>A0A7I8WCZ2_9ANNE</name>
<comment type="subcellular location">
    <subcellularLocation>
        <location evidence="2">Cytoplasm</location>
        <location evidence="2">Cytoskeleton</location>
        <location evidence="2">Microtubule organizing center</location>
        <location evidence="2">Centrosome</location>
    </subcellularLocation>
    <subcellularLocation>
        <location evidence="1">Cytoplasm</location>
        <location evidence="1">Cytoskeleton</location>
        <location evidence="1">Spindle</location>
    </subcellularLocation>
</comment>
<organism evidence="6 7">
    <name type="scientific">Dimorphilus gyrociliatus</name>
    <dbReference type="NCBI Taxonomy" id="2664684"/>
    <lineage>
        <taxon>Eukaryota</taxon>
        <taxon>Metazoa</taxon>
        <taxon>Spiralia</taxon>
        <taxon>Lophotrochozoa</taxon>
        <taxon>Annelida</taxon>
        <taxon>Polychaeta</taxon>
        <taxon>Polychaeta incertae sedis</taxon>
        <taxon>Dinophilidae</taxon>
        <taxon>Dimorphilus</taxon>
    </lineage>
</organism>
<evidence type="ECO:0000256" key="2">
    <source>
        <dbReference type="ARBA" id="ARBA00004300"/>
    </source>
</evidence>
<dbReference type="InterPro" id="IPR024332">
    <property type="entry name" value="MOZART2"/>
</dbReference>
<evidence type="ECO:0000313" key="6">
    <source>
        <dbReference type="EMBL" id="CAD5126034.1"/>
    </source>
</evidence>
<dbReference type="GO" id="GO:0005813">
    <property type="term" value="C:centrosome"/>
    <property type="evidence" value="ECO:0007669"/>
    <property type="project" value="UniProtKB-SubCell"/>
</dbReference>
<accession>A0A7I8WCZ2</accession>
<keyword evidence="7" id="KW-1185">Reference proteome</keyword>
<dbReference type="GO" id="GO:0005819">
    <property type="term" value="C:spindle"/>
    <property type="evidence" value="ECO:0007669"/>
    <property type="project" value="UniProtKB-SubCell"/>
</dbReference>
<protein>
    <submittedName>
        <fullName evidence="6">Uncharacterized protein</fullName>
    </submittedName>
</protein>
<dbReference type="EMBL" id="CAJFCJ010000031">
    <property type="protein sequence ID" value="CAD5126034.1"/>
    <property type="molecule type" value="Genomic_DNA"/>
</dbReference>
<dbReference type="Proteomes" id="UP000549394">
    <property type="component" value="Unassembled WGS sequence"/>
</dbReference>
<gene>
    <name evidence="6" type="ORF">DGYR_LOCUS13321</name>
</gene>
<reference evidence="6 7" key="1">
    <citation type="submission" date="2020-08" db="EMBL/GenBank/DDBJ databases">
        <authorList>
            <person name="Hejnol A."/>
        </authorList>
    </citation>
    <scope>NUCLEOTIDE SEQUENCE [LARGE SCALE GENOMIC DNA]</scope>
</reference>
<evidence type="ECO:0000256" key="4">
    <source>
        <dbReference type="ARBA" id="ARBA00022490"/>
    </source>
</evidence>
<comment type="similarity">
    <text evidence="3">Belongs to the MOZART2 family.</text>
</comment>
<keyword evidence="4" id="KW-0963">Cytoplasm</keyword>
<evidence type="ECO:0000256" key="3">
    <source>
        <dbReference type="ARBA" id="ARBA00007286"/>
    </source>
</evidence>
<dbReference type="Pfam" id="PF12926">
    <property type="entry name" value="MOZART2"/>
    <property type="match status" value="1"/>
</dbReference>
<comment type="caution">
    <text evidence="6">The sequence shown here is derived from an EMBL/GenBank/DDBJ whole genome shotgun (WGS) entry which is preliminary data.</text>
</comment>
<evidence type="ECO:0000313" key="7">
    <source>
        <dbReference type="Proteomes" id="UP000549394"/>
    </source>
</evidence>
<proteinExistence type="inferred from homology"/>
<evidence type="ECO:0000256" key="5">
    <source>
        <dbReference type="ARBA" id="ARBA00023212"/>
    </source>
</evidence>